<dbReference type="InterPro" id="IPR000524">
    <property type="entry name" value="Tscrpt_reg_HTH_GntR"/>
</dbReference>
<dbReference type="Proteomes" id="UP001500929">
    <property type="component" value="Unassembled WGS sequence"/>
</dbReference>
<dbReference type="InterPro" id="IPR036390">
    <property type="entry name" value="WH_DNA-bd_sf"/>
</dbReference>
<evidence type="ECO:0000259" key="4">
    <source>
        <dbReference type="PROSITE" id="PS50949"/>
    </source>
</evidence>
<dbReference type="InterPro" id="IPR050679">
    <property type="entry name" value="Bact_HTH_transcr_reg"/>
</dbReference>
<keyword evidence="3" id="KW-0804">Transcription</keyword>
<dbReference type="SUPFAM" id="SSF46785">
    <property type="entry name" value="Winged helix' DNA-binding domain"/>
    <property type="match status" value="1"/>
</dbReference>
<name>A0ABN3DER7_9MICO</name>
<protein>
    <recommendedName>
        <fullName evidence="4">HTH gntR-type domain-containing protein</fullName>
    </recommendedName>
</protein>
<dbReference type="CDD" id="cd07377">
    <property type="entry name" value="WHTH_GntR"/>
    <property type="match status" value="1"/>
</dbReference>
<dbReference type="EMBL" id="BAAAQY010000003">
    <property type="protein sequence ID" value="GAA2229104.1"/>
    <property type="molecule type" value="Genomic_DNA"/>
</dbReference>
<evidence type="ECO:0000256" key="1">
    <source>
        <dbReference type="ARBA" id="ARBA00023015"/>
    </source>
</evidence>
<evidence type="ECO:0000313" key="5">
    <source>
        <dbReference type="EMBL" id="GAA2229104.1"/>
    </source>
</evidence>
<evidence type="ECO:0000313" key="6">
    <source>
        <dbReference type="Proteomes" id="UP001500929"/>
    </source>
</evidence>
<dbReference type="PANTHER" id="PTHR44846">
    <property type="entry name" value="MANNOSYL-D-GLYCERATE TRANSPORT/METABOLISM SYSTEM REPRESSOR MNGR-RELATED"/>
    <property type="match status" value="1"/>
</dbReference>
<dbReference type="RefSeq" id="WP_259478716.1">
    <property type="nucleotide sequence ID" value="NZ_BAAAQY010000003.1"/>
</dbReference>
<keyword evidence="6" id="KW-1185">Reference proteome</keyword>
<dbReference type="Gene3D" id="1.10.10.10">
    <property type="entry name" value="Winged helix-like DNA-binding domain superfamily/Winged helix DNA-binding domain"/>
    <property type="match status" value="1"/>
</dbReference>
<sequence>MSDEQPLRVRPVRDRRPLSVQVYDRLVEALRLNGQPGDTIPPEIELSADLGVSRTVLREALRLLEEDGVIERGADPRRRQLARPSSKPPAFNAPLEEMLQASGPLTVDVVRTERLSVTNWSRVLLDLPEGDGELLCRESLFLLDSEPVASAIEFVPTGDPGIPVHLVGRESDRQQTMLAAFGAQFRSKCAPSLWRFGAGGSSRSRTGFNLVPRGHLTSLTSVLSKGGKPVFLAKYLIRLDAVVLAVGDDPEGADALTLDSL</sequence>
<accession>A0ABN3DER7</accession>
<evidence type="ECO:0000256" key="2">
    <source>
        <dbReference type="ARBA" id="ARBA00023125"/>
    </source>
</evidence>
<proteinExistence type="predicted"/>
<dbReference type="PROSITE" id="PS50949">
    <property type="entry name" value="HTH_GNTR"/>
    <property type="match status" value="1"/>
</dbReference>
<dbReference type="PANTHER" id="PTHR44846:SF17">
    <property type="entry name" value="GNTR-FAMILY TRANSCRIPTIONAL REGULATOR"/>
    <property type="match status" value="1"/>
</dbReference>
<dbReference type="InterPro" id="IPR036388">
    <property type="entry name" value="WH-like_DNA-bd_sf"/>
</dbReference>
<organism evidence="5 6">
    <name type="scientific">Herbiconiux moechotypicola</name>
    <dbReference type="NCBI Taxonomy" id="637393"/>
    <lineage>
        <taxon>Bacteria</taxon>
        <taxon>Bacillati</taxon>
        <taxon>Actinomycetota</taxon>
        <taxon>Actinomycetes</taxon>
        <taxon>Micrococcales</taxon>
        <taxon>Microbacteriaceae</taxon>
        <taxon>Herbiconiux</taxon>
    </lineage>
</organism>
<gene>
    <name evidence="5" type="ORF">GCM10009851_12090</name>
</gene>
<keyword evidence="1" id="KW-0805">Transcription regulation</keyword>
<keyword evidence="2" id="KW-0238">DNA-binding</keyword>
<dbReference type="Pfam" id="PF00392">
    <property type="entry name" value="GntR"/>
    <property type="match status" value="1"/>
</dbReference>
<feature type="domain" description="HTH gntR-type" evidence="4">
    <location>
        <begin position="16"/>
        <end position="84"/>
    </location>
</feature>
<comment type="caution">
    <text evidence="5">The sequence shown here is derived from an EMBL/GenBank/DDBJ whole genome shotgun (WGS) entry which is preliminary data.</text>
</comment>
<reference evidence="5 6" key="1">
    <citation type="journal article" date="2019" name="Int. J. Syst. Evol. Microbiol.">
        <title>The Global Catalogue of Microorganisms (GCM) 10K type strain sequencing project: providing services to taxonomists for standard genome sequencing and annotation.</title>
        <authorList>
            <consortium name="The Broad Institute Genomics Platform"/>
            <consortium name="The Broad Institute Genome Sequencing Center for Infectious Disease"/>
            <person name="Wu L."/>
            <person name="Ma J."/>
        </authorList>
    </citation>
    <scope>NUCLEOTIDE SEQUENCE [LARGE SCALE GENOMIC DNA]</scope>
    <source>
        <strain evidence="5 6">JCM 16117</strain>
    </source>
</reference>
<dbReference type="PRINTS" id="PR00035">
    <property type="entry name" value="HTHGNTR"/>
</dbReference>
<evidence type="ECO:0000256" key="3">
    <source>
        <dbReference type="ARBA" id="ARBA00023163"/>
    </source>
</evidence>
<dbReference type="SMART" id="SM00345">
    <property type="entry name" value="HTH_GNTR"/>
    <property type="match status" value="1"/>
</dbReference>